<evidence type="ECO:0000256" key="1">
    <source>
        <dbReference type="ARBA" id="ARBA00001946"/>
    </source>
</evidence>
<dbReference type="GO" id="GO:0005737">
    <property type="term" value="C:cytoplasm"/>
    <property type="evidence" value="ECO:0007669"/>
    <property type="project" value="UniProtKB-SubCell"/>
</dbReference>
<dbReference type="InterPro" id="IPR004529">
    <property type="entry name" value="Phe-tRNA-synth_IIc_asu"/>
</dbReference>
<dbReference type="PROSITE" id="PS50862">
    <property type="entry name" value="AA_TRNA_LIGASE_II"/>
    <property type="match status" value="1"/>
</dbReference>
<dbReference type="PANTHER" id="PTHR11538:SF41">
    <property type="entry name" value="PHENYLALANINE--TRNA LIGASE, MITOCHONDRIAL"/>
    <property type="match status" value="1"/>
</dbReference>
<dbReference type="InterPro" id="IPR002319">
    <property type="entry name" value="Phenylalanyl-tRNA_Synthase"/>
</dbReference>
<dbReference type="InterPro" id="IPR010978">
    <property type="entry name" value="tRNA-bd_arm"/>
</dbReference>
<keyword evidence="11" id="KW-0067">ATP-binding</keyword>
<evidence type="ECO:0000256" key="5">
    <source>
        <dbReference type="ARBA" id="ARBA00012814"/>
    </source>
</evidence>
<evidence type="ECO:0000256" key="12">
    <source>
        <dbReference type="ARBA" id="ARBA00022842"/>
    </source>
</evidence>
<dbReference type="InterPro" id="IPR022911">
    <property type="entry name" value="Phe_tRNA_ligase_alpha1_bac"/>
</dbReference>
<keyword evidence="13" id="KW-0648">Protein biosynthesis</keyword>
<dbReference type="CDD" id="cd00496">
    <property type="entry name" value="PheRS_alpha_core"/>
    <property type="match status" value="1"/>
</dbReference>
<dbReference type="GO" id="GO:0004826">
    <property type="term" value="F:phenylalanine-tRNA ligase activity"/>
    <property type="evidence" value="ECO:0007669"/>
    <property type="project" value="UniProtKB-EC"/>
</dbReference>
<dbReference type="NCBIfam" id="TIGR00468">
    <property type="entry name" value="pheS"/>
    <property type="match status" value="1"/>
</dbReference>
<keyword evidence="7" id="KW-0963">Cytoplasm</keyword>
<dbReference type="InterPro" id="IPR045864">
    <property type="entry name" value="aa-tRNA-synth_II/BPL/LPL"/>
</dbReference>
<organism evidence="18">
    <name type="scientific">marine metagenome</name>
    <dbReference type="NCBI Taxonomy" id="408172"/>
    <lineage>
        <taxon>unclassified sequences</taxon>
        <taxon>metagenomes</taxon>
        <taxon>ecological metagenomes</taxon>
    </lineage>
</organism>
<protein>
    <recommendedName>
        <fullName evidence="6">Phenylalanine--tRNA ligase alpha subunit</fullName>
        <ecNumber evidence="5">6.1.1.20</ecNumber>
    </recommendedName>
    <alternativeName>
        <fullName evidence="15">Phenylalanyl-tRNA synthetase alpha subunit</fullName>
    </alternativeName>
</protein>
<evidence type="ECO:0000256" key="13">
    <source>
        <dbReference type="ARBA" id="ARBA00022917"/>
    </source>
</evidence>
<comment type="similarity">
    <text evidence="3">Belongs to the class-II aminoacyl-tRNA synthetase family. Phe-tRNA synthetase alpha subunit type 1 subfamily.</text>
</comment>
<dbReference type="Gene3D" id="3.30.930.10">
    <property type="entry name" value="Bira Bifunctional Protein, Domain 2"/>
    <property type="match status" value="1"/>
</dbReference>
<comment type="catalytic activity">
    <reaction evidence="16">
        <text>tRNA(Phe) + L-phenylalanine + ATP = L-phenylalanyl-tRNA(Phe) + AMP + diphosphate + H(+)</text>
        <dbReference type="Rhea" id="RHEA:19413"/>
        <dbReference type="Rhea" id="RHEA-COMP:9668"/>
        <dbReference type="Rhea" id="RHEA-COMP:9699"/>
        <dbReference type="ChEBI" id="CHEBI:15378"/>
        <dbReference type="ChEBI" id="CHEBI:30616"/>
        <dbReference type="ChEBI" id="CHEBI:33019"/>
        <dbReference type="ChEBI" id="CHEBI:58095"/>
        <dbReference type="ChEBI" id="CHEBI:78442"/>
        <dbReference type="ChEBI" id="CHEBI:78531"/>
        <dbReference type="ChEBI" id="CHEBI:456215"/>
        <dbReference type="EC" id="6.1.1.20"/>
    </reaction>
</comment>
<evidence type="ECO:0000256" key="2">
    <source>
        <dbReference type="ARBA" id="ARBA00004496"/>
    </source>
</evidence>
<dbReference type="HAMAP" id="MF_00281">
    <property type="entry name" value="Phe_tRNA_synth_alpha1"/>
    <property type="match status" value="1"/>
</dbReference>
<dbReference type="InterPro" id="IPR006195">
    <property type="entry name" value="aa-tRNA-synth_II"/>
</dbReference>
<feature type="domain" description="Aminoacyl-transfer RNA synthetases class-II family profile" evidence="17">
    <location>
        <begin position="124"/>
        <end position="314"/>
    </location>
</feature>
<dbReference type="GO" id="GO:0006432">
    <property type="term" value="P:phenylalanyl-tRNA aminoacylation"/>
    <property type="evidence" value="ECO:0007669"/>
    <property type="project" value="InterPro"/>
</dbReference>
<comment type="subunit">
    <text evidence="4">Tetramer of two alpha and two beta subunits.</text>
</comment>
<gene>
    <name evidence="18" type="ORF">METZ01_LOCUS201393</name>
</gene>
<dbReference type="GO" id="GO:0000049">
    <property type="term" value="F:tRNA binding"/>
    <property type="evidence" value="ECO:0007669"/>
    <property type="project" value="InterPro"/>
</dbReference>
<dbReference type="GO" id="GO:0005524">
    <property type="term" value="F:ATP binding"/>
    <property type="evidence" value="ECO:0007669"/>
    <property type="project" value="UniProtKB-KW"/>
</dbReference>
<keyword evidence="14" id="KW-0030">Aminoacyl-tRNA synthetase</keyword>
<dbReference type="InterPro" id="IPR004188">
    <property type="entry name" value="Phe-tRNA_ligase_II_N"/>
</dbReference>
<dbReference type="AlphaFoldDB" id="A0A382EDR7"/>
<name>A0A382EDR7_9ZZZZ</name>
<dbReference type="GO" id="GO:0046872">
    <property type="term" value="F:metal ion binding"/>
    <property type="evidence" value="ECO:0007669"/>
    <property type="project" value="UniProtKB-KW"/>
</dbReference>
<keyword evidence="8" id="KW-0436">Ligase</keyword>
<dbReference type="PANTHER" id="PTHR11538">
    <property type="entry name" value="PHENYLALANYL-TRNA SYNTHETASE"/>
    <property type="match status" value="1"/>
</dbReference>
<evidence type="ECO:0000256" key="10">
    <source>
        <dbReference type="ARBA" id="ARBA00022741"/>
    </source>
</evidence>
<evidence type="ECO:0000259" key="17">
    <source>
        <dbReference type="PROSITE" id="PS50862"/>
    </source>
</evidence>
<dbReference type="EMBL" id="UINC01043880">
    <property type="protein sequence ID" value="SVB48539.1"/>
    <property type="molecule type" value="Genomic_DNA"/>
</dbReference>
<dbReference type="EC" id="6.1.1.20" evidence="5"/>
<evidence type="ECO:0000256" key="16">
    <source>
        <dbReference type="ARBA" id="ARBA00049255"/>
    </source>
</evidence>
<keyword evidence="12" id="KW-0460">Magnesium</keyword>
<reference evidence="18" key="1">
    <citation type="submission" date="2018-05" db="EMBL/GenBank/DDBJ databases">
        <authorList>
            <person name="Lanie J.A."/>
            <person name="Ng W.-L."/>
            <person name="Kazmierczak K.M."/>
            <person name="Andrzejewski T.M."/>
            <person name="Davidsen T.M."/>
            <person name="Wayne K.J."/>
            <person name="Tettelin H."/>
            <person name="Glass J.I."/>
            <person name="Rusch D."/>
            <person name="Podicherti R."/>
            <person name="Tsui H.-C.T."/>
            <person name="Winkler M.E."/>
        </authorList>
    </citation>
    <scope>NUCLEOTIDE SEQUENCE</scope>
</reference>
<evidence type="ECO:0000256" key="6">
    <source>
        <dbReference type="ARBA" id="ARBA00015409"/>
    </source>
</evidence>
<dbReference type="SUPFAM" id="SSF46589">
    <property type="entry name" value="tRNA-binding arm"/>
    <property type="match status" value="1"/>
</dbReference>
<evidence type="ECO:0000256" key="4">
    <source>
        <dbReference type="ARBA" id="ARBA00011209"/>
    </source>
</evidence>
<accession>A0A382EDR7</accession>
<evidence type="ECO:0000256" key="7">
    <source>
        <dbReference type="ARBA" id="ARBA00022490"/>
    </source>
</evidence>
<evidence type="ECO:0000256" key="9">
    <source>
        <dbReference type="ARBA" id="ARBA00022723"/>
    </source>
</evidence>
<evidence type="ECO:0000256" key="8">
    <source>
        <dbReference type="ARBA" id="ARBA00022598"/>
    </source>
</evidence>
<comment type="cofactor">
    <cofactor evidence="1">
        <name>Mg(2+)</name>
        <dbReference type="ChEBI" id="CHEBI:18420"/>
    </cofactor>
</comment>
<evidence type="ECO:0000256" key="14">
    <source>
        <dbReference type="ARBA" id="ARBA00023146"/>
    </source>
</evidence>
<evidence type="ECO:0000256" key="15">
    <source>
        <dbReference type="ARBA" id="ARBA00030612"/>
    </source>
</evidence>
<keyword evidence="9" id="KW-0479">Metal-binding</keyword>
<evidence type="ECO:0000256" key="3">
    <source>
        <dbReference type="ARBA" id="ARBA00010207"/>
    </source>
</evidence>
<dbReference type="SUPFAM" id="SSF55681">
    <property type="entry name" value="Class II aaRS and biotin synthetases"/>
    <property type="match status" value="1"/>
</dbReference>
<proteinExistence type="inferred from homology"/>
<comment type="subcellular location">
    <subcellularLocation>
        <location evidence="2">Cytoplasm</location>
    </subcellularLocation>
</comment>
<keyword evidence="10" id="KW-0547">Nucleotide-binding</keyword>
<dbReference type="Pfam" id="PF01409">
    <property type="entry name" value="tRNA-synt_2d"/>
    <property type="match status" value="1"/>
</dbReference>
<dbReference type="Pfam" id="PF02912">
    <property type="entry name" value="Phe_tRNA-synt_N"/>
    <property type="match status" value="1"/>
</dbReference>
<evidence type="ECO:0000313" key="18">
    <source>
        <dbReference type="EMBL" id="SVB48539.1"/>
    </source>
</evidence>
<sequence length="337" mass="39106">MSNLNKIIEEIEEVEQSANGQIDQQILNLDQLEHWRIIFLGRNGEISKLMKYLSSVSDENKRIIGPKINNLKKSLSNKYNLTQKKIDQRNNAVTEFDFTLPGRPVNLGNYHPTTLIIREICTAFSEMGFQIIEGQEIETEKYNFDLLNIPNDHPARDQWDTIWLQTENTNVKHLLRTHTSPMQARVMEKNNPPLRVIIPGKCYRYEATDATHEWQFHQIEGLAVDKNISFSELKGTLFEMARKLFGTDQKVRFRCDFFPFVEPGVDMSIEWNGKWIEILGAGMVHPKVLEGVGYNPKEYSGFAFGLGPERISMLKNKISDIRNFHLNDLRFLNQFTI</sequence>
<evidence type="ECO:0000256" key="11">
    <source>
        <dbReference type="ARBA" id="ARBA00022840"/>
    </source>
</evidence>